<organism evidence="2 3">
    <name type="scientific">Tetrapyrgos nigripes</name>
    <dbReference type="NCBI Taxonomy" id="182062"/>
    <lineage>
        <taxon>Eukaryota</taxon>
        <taxon>Fungi</taxon>
        <taxon>Dikarya</taxon>
        <taxon>Basidiomycota</taxon>
        <taxon>Agaricomycotina</taxon>
        <taxon>Agaricomycetes</taxon>
        <taxon>Agaricomycetidae</taxon>
        <taxon>Agaricales</taxon>
        <taxon>Marasmiineae</taxon>
        <taxon>Marasmiaceae</taxon>
        <taxon>Tetrapyrgos</taxon>
    </lineage>
</organism>
<dbReference type="Proteomes" id="UP000559256">
    <property type="component" value="Unassembled WGS sequence"/>
</dbReference>
<evidence type="ECO:0000313" key="3">
    <source>
        <dbReference type="Proteomes" id="UP000559256"/>
    </source>
</evidence>
<proteinExistence type="predicted"/>
<dbReference type="OrthoDB" id="10616378at2759"/>
<keyword evidence="3" id="KW-1185">Reference proteome</keyword>
<comment type="caution">
    <text evidence="2">The sequence shown here is derived from an EMBL/GenBank/DDBJ whole genome shotgun (WGS) entry which is preliminary data.</text>
</comment>
<evidence type="ECO:0000256" key="1">
    <source>
        <dbReference type="SAM" id="MobiDB-lite"/>
    </source>
</evidence>
<evidence type="ECO:0000313" key="2">
    <source>
        <dbReference type="EMBL" id="KAF5370835.1"/>
    </source>
</evidence>
<protein>
    <submittedName>
        <fullName evidence="2">Uncharacterized protein</fullName>
    </submittedName>
</protein>
<name>A0A8H5LUU2_9AGAR</name>
<dbReference type="EMBL" id="JAACJM010000010">
    <property type="protein sequence ID" value="KAF5370835.1"/>
    <property type="molecule type" value="Genomic_DNA"/>
</dbReference>
<gene>
    <name evidence="2" type="ORF">D9758_001848</name>
</gene>
<feature type="compositionally biased region" description="Pro residues" evidence="1">
    <location>
        <begin position="15"/>
        <end position="26"/>
    </location>
</feature>
<reference evidence="2 3" key="1">
    <citation type="journal article" date="2020" name="ISME J.">
        <title>Uncovering the hidden diversity of litter-decomposition mechanisms in mushroom-forming fungi.</title>
        <authorList>
            <person name="Floudas D."/>
            <person name="Bentzer J."/>
            <person name="Ahren D."/>
            <person name="Johansson T."/>
            <person name="Persson P."/>
            <person name="Tunlid A."/>
        </authorList>
    </citation>
    <scope>NUCLEOTIDE SEQUENCE [LARGE SCALE GENOMIC DNA]</scope>
    <source>
        <strain evidence="2 3">CBS 291.85</strain>
    </source>
</reference>
<feature type="region of interest" description="Disordered" evidence="1">
    <location>
        <begin position="1"/>
        <end position="31"/>
    </location>
</feature>
<accession>A0A8H5LUU2</accession>
<dbReference type="AlphaFoldDB" id="A0A8H5LUU2"/>
<sequence length="398" mass="44122">MYFIHVPDGDNEDSPPLPKISPPPELPEISHPPESLLDRAWEALRQLKEILQTDNAEDDWHAAIDDATVQGDDYEGVLNQVNEKATVARLSPETGSSIHLPFVHEGSMELMYPASDFDDDNAILPILDSPTTQIGSRFPPETGTSIHLPSVHEGSTELVYPASDFDADDATPPVLDSPTTQIGSATLPVTFTAALPSSPPPIPASLPIIRSAFCLPNVSGYLYIEGEPGFHPDPDTARARPLMDFLQSRSIVRRTRGSGLRMQPIEVKEFGELLQWQPPSIEPNTWVRITKKGLYRDDVGLVIRREMSGPLRRLMVLLVPRLQPVTNAAMKRKATDDRPPLGVYTGVEPRFLTGEDQHGEYTIQEHIAEKKPFTGKAKDGKEYDHGLLLMSFDFRQVT</sequence>